<feature type="chain" id="PRO_5035725646" evidence="1">
    <location>
        <begin position="30"/>
        <end position="152"/>
    </location>
</feature>
<keyword evidence="3" id="KW-1185">Reference proteome</keyword>
<protein>
    <submittedName>
        <fullName evidence="2">Uncharacterized protein</fullName>
    </submittedName>
</protein>
<proteinExistence type="predicted"/>
<accession>A0A8T0G2A2</accession>
<evidence type="ECO:0000313" key="2">
    <source>
        <dbReference type="EMBL" id="KAG0553446.1"/>
    </source>
</evidence>
<dbReference type="AlphaFoldDB" id="A0A8T0G2A2"/>
<name>A0A8T0G2A2_CERPU</name>
<organism evidence="2 3">
    <name type="scientific">Ceratodon purpureus</name>
    <name type="common">Fire moss</name>
    <name type="synonym">Dicranum purpureum</name>
    <dbReference type="NCBI Taxonomy" id="3225"/>
    <lineage>
        <taxon>Eukaryota</taxon>
        <taxon>Viridiplantae</taxon>
        <taxon>Streptophyta</taxon>
        <taxon>Embryophyta</taxon>
        <taxon>Bryophyta</taxon>
        <taxon>Bryophytina</taxon>
        <taxon>Bryopsida</taxon>
        <taxon>Dicranidae</taxon>
        <taxon>Pseudoditrichales</taxon>
        <taxon>Ditrichaceae</taxon>
        <taxon>Ceratodon</taxon>
    </lineage>
</organism>
<reference evidence="2" key="1">
    <citation type="submission" date="2020-06" db="EMBL/GenBank/DDBJ databases">
        <title>WGS assembly of Ceratodon purpureus strain R40.</title>
        <authorList>
            <person name="Carey S.B."/>
            <person name="Jenkins J."/>
            <person name="Shu S."/>
            <person name="Lovell J.T."/>
            <person name="Sreedasyam A."/>
            <person name="Maumus F."/>
            <person name="Tiley G.P."/>
            <person name="Fernandez-Pozo N."/>
            <person name="Barry K."/>
            <person name="Chen C."/>
            <person name="Wang M."/>
            <person name="Lipzen A."/>
            <person name="Daum C."/>
            <person name="Saski C.A."/>
            <person name="Payton A.C."/>
            <person name="Mcbreen J.C."/>
            <person name="Conrad R.E."/>
            <person name="Kollar L.M."/>
            <person name="Olsson S."/>
            <person name="Huttunen S."/>
            <person name="Landis J.B."/>
            <person name="Wickett N.J."/>
            <person name="Johnson M.G."/>
            <person name="Rensing S.A."/>
            <person name="Grimwood J."/>
            <person name="Schmutz J."/>
            <person name="Mcdaniel S.F."/>
        </authorList>
    </citation>
    <scope>NUCLEOTIDE SEQUENCE</scope>
    <source>
        <strain evidence="2">R40</strain>
    </source>
</reference>
<dbReference type="EMBL" id="CM026433">
    <property type="protein sequence ID" value="KAG0553446.1"/>
    <property type="molecule type" value="Genomic_DNA"/>
</dbReference>
<comment type="caution">
    <text evidence="2">The sequence shown here is derived from an EMBL/GenBank/DDBJ whole genome shotgun (WGS) entry which is preliminary data.</text>
</comment>
<keyword evidence="1" id="KW-0732">Signal</keyword>
<evidence type="ECO:0000313" key="3">
    <source>
        <dbReference type="Proteomes" id="UP000822688"/>
    </source>
</evidence>
<gene>
    <name evidence="2" type="ORF">KC19_12G011800</name>
</gene>
<evidence type="ECO:0000256" key="1">
    <source>
        <dbReference type="SAM" id="SignalP"/>
    </source>
</evidence>
<sequence>MASFCRFINTPMTILIMVLIALLISSAHGSNTPGKATLSLSSVNLKIINKLDSRLRVTLYAGPNAVESIVDLGRGGSGITSISSTTPITPVGLLFEVDNVFYLNAESILEIVANSGPHEVVVSKPCTSGQGLVYKATTSGVSEACALPLVPE</sequence>
<feature type="signal peptide" evidence="1">
    <location>
        <begin position="1"/>
        <end position="29"/>
    </location>
</feature>
<dbReference type="Proteomes" id="UP000822688">
    <property type="component" value="Chromosome 12"/>
</dbReference>